<accession>A0A1E2S2K9</accession>
<comment type="caution">
    <text evidence="5">The sequence shown here is derived from an EMBL/GenBank/DDBJ whole genome shotgun (WGS) entry which is preliminary data.</text>
</comment>
<dbReference type="InterPro" id="IPR037873">
    <property type="entry name" value="BamE-like"/>
</dbReference>
<organism evidence="5 6">
    <name type="scientific">Methyloligella halotolerans</name>
    <dbReference type="NCBI Taxonomy" id="1177755"/>
    <lineage>
        <taxon>Bacteria</taxon>
        <taxon>Pseudomonadati</taxon>
        <taxon>Pseudomonadota</taxon>
        <taxon>Alphaproteobacteria</taxon>
        <taxon>Hyphomicrobiales</taxon>
        <taxon>Hyphomicrobiaceae</taxon>
        <taxon>Methyloligella</taxon>
    </lineage>
</organism>
<evidence type="ECO:0000256" key="1">
    <source>
        <dbReference type="ARBA" id="ARBA00022729"/>
    </source>
</evidence>
<dbReference type="STRING" id="1177755.A7A08_00399"/>
<reference evidence="5 6" key="1">
    <citation type="submission" date="2016-07" db="EMBL/GenBank/DDBJ databases">
        <title>Draft genome sequence of Methyloligella halotolerans C2T (VKM B-2706T=CCUG 61687T=DSM 25045T), a halotolerant polyhydroxybutyrate accumulating methylotroph.</title>
        <authorList>
            <person name="Vasilenko O.V."/>
            <person name="Doronina N.V."/>
            <person name="Poroshina M.N."/>
            <person name="Tarlachkov S.V."/>
            <person name="Trotsenko Y.A."/>
        </authorList>
    </citation>
    <scope>NUCLEOTIDE SEQUENCE [LARGE SCALE GENOMIC DNA]</scope>
    <source>
        <strain evidence="5 6">VKM B-2706</strain>
    </source>
</reference>
<dbReference type="OrthoDB" id="9808313at2"/>
<keyword evidence="3" id="KW-0998">Cell outer membrane</keyword>
<evidence type="ECO:0000313" key="5">
    <source>
        <dbReference type="EMBL" id="ODA68569.1"/>
    </source>
</evidence>
<dbReference type="GO" id="GO:0043165">
    <property type="term" value="P:Gram-negative-bacterium-type cell outer membrane assembly"/>
    <property type="evidence" value="ECO:0007669"/>
    <property type="project" value="TreeGrafter"/>
</dbReference>
<name>A0A1E2S2K9_9HYPH</name>
<evidence type="ECO:0000259" key="4">
    <source>
        <dbReference type="Pfam" id="PF04355"/>
    </source>
</evidence>
<keyword evidence="1" id="KW-0732">Signal</keyword>
<dbReference type="InterPro" id="IPR026592">
    <property type="entry name" value="BamE"/>
</dbReference>
<dbReference type="GO" id="GO:0051205">
    <property type="term" value="P:protein insertion into membrane"/>
    <property type="evidence" value="ECO:0007669"/>
    <property type="project" value="TreeGrafter"/>
</dbReference>
<dbReference type="GO" id="GO:0030674">
    <property type="term" value="F:protein-macromolecule adaptor activity"/>
    <property type="evidence" value="ECO:0007669"/>
    <property type="project" value="TreeGrafter"/>
</dbReference>
<dbReference type="InterPro" id="IPR007450">
    <property type="entry name" value="BamE_dom"/>
</dbReference>
<evidence type="ECO:0000313" key="6">
    <source>
        <dbReference type="Proteomes" id="UP000095087"/>
    </source>
</evidence>
<dbReference type="PANTHER" id="PTHR37482:SF1">
    <property type="entry name" value="OUTER MEMBRANE PROTEIN ASSEMBLY FACTOR BAME"/>
    <property type="match status" value="1"/>
</dbReference>
<keyword evidence="2" id="KW-0472">Membrane</keyword>
<proteinExistence type="predicted"/>
<dbReference type="GO" id="GO:1990063">
    <property type="term" value="C:Bam protein complex"/>
    <property type="evidence" value="ECO:0007669"/>
    <property type="project" value="TreeGrafter"/>
</dbReference>
<evidence type="ECO:0000256" key="2">
    <source>
        <dbReference type="ARBA" id="ARBA00023136"/>
    </source>
</evidence>
<dbReference type="PANTHER" id="PTHR37482">
    <property type="entry name" value="OUTER MEMBRANE PROTEIN ASSEMBLY FACTOR BAME"/>
    <property type="match status" value="1"/>
</dbReference>
<gene>
    <name evidence="5" type="ORF">A7A08_00399</name>
</gene>
<keyword evidence="6" id="KW-1185">Reference proteome</keyword>
<dbReference type="EMBL" id="MASI01000001">
    <property type="protein sequence ID" value="ODA68569.1"/>
    <property type="molecule type" value="Genomic_DNA"/>
</dbReference>
<sequence length="188" mass="20177">MLCGPLQDGPFLREGQLFVQGTGSKRARASISALAGLAMGGLLLPLAGCGGAATIDHHGHVFTDVDTSLVRPGMTKEDVELTLGSPDTTGTIDGDSYYYISSTQKQVAFLKPWEIDRQVIAVYFNSNERVRDVSHYGMKDGIVVDFAKDESPARGKDASMVQELFGNVAQRGMFKKQHENSATPGPGL</sequence>
<dbReference type="AlphaFoldDB" id="A0A1E2S2K9"/>
<dbReference type="Pfam" id="PF04355">
    <property type="entry name" value="BamE"/>
    <property type="match status" value="1"/>
</dbReference>
<dbReference type="Proteomes" id="UP000095087">
    <property type="component" value="Unassembled WGS sequence"/>
</dbReference>
<evidence type="ECO:0000256" key="3">
    <source>
        <dbReference type="ARBA" id="ARBA00023237"/>
    </source>
</evidence>
<feature type="domain" description="Outer membrane protein assembly factor BamE" evidence="4">
    <location>
        <begin position="59"/>
        <end position="132"/>
    </location>
</feature>
<protein>
    <submittedName>
        <fullName evidence="5">Outer membrane protein assembly factor BamE</fullName>
    </submittedName>
</protein>
<dbReference type="Gene3D" id="3.30.1450.10">
    <property type="match status" value="1"/>
</dbReference>